<protein>
    <submittedName>
        <fullName evidence="2">Uncharacterized protein</fullName>
    </submittedName>
</protein>
<feature type="transmembrane region" description="Helical" evidence="1">
    <location>
        <begin position="71"/>
        <end position="90"/>
    </location>
</feature>
<reference evidence="2 3" key="1">
    <citation type="submission" date="2018-03" db="EMBL/GenBank/DDBJ databases">
        <title>Genomic Encyclopedia of Type Strains, Phase III (KMG-III): the genomes of soil and plant-associated and newly described type strains.</title>
        <authorList>
            <person name="Whitman W."/>
        </authorList>
    </citation>
    <scope>NUCLEOTIDE SEQUENCE [LARGE SCALE GENOMIC DNA]</scope>
    <source>
        <strain evidence="2 3">CGMCC 4.7125</strain>
    </source>
</reference>
<organism evidence="2 3">
    <name type="scientific">Prauserella shujinwangii</name>
    <dbReference type="NCBI Taxonomy" id="1453103"/>
    <lineage>
        <taxon>Bacteria</taxon>
        <taxon>Bacillati</taxon>
        <taxon>Actinomycetota</taxon>
        <taxon>Actinomycetes</taxon>
        <taxon>Pseudonocardiales</taxon>
        <taxon>Pseudonocardiaceae</taxon>
        <taxon>Prauserella</taxon>
    </lineage>
</organism>
<name>A0A2T0LXD4_9PSEU</name>
<dbReference type="OrthoDB" id="4752181at2"/>
<proteinExistence type="predicted"/>
<dbReference type="RefSeq" id="WP_106178747.1">
    <property type="nucleotide sequence ID" value="NZ_PVNH01000004.1"/>
</dbReference>
<keyword evidence="3" id="KW-1185">Reference proteome</keyword>
<keyword evidence="1" id="KW-0472">Membrane</keyword>
<keyword evidence="1" id="KW-0812">Transmembrane</keyword>
<gene>
    <name evidence="2" type="ORF">B0I33_104511</name>
</gene>
<evidence type="ECO:0000313" key="3">
    <source>
        <dbReference type="Proteomes" id="UP000238362"/>
    </source>
</evidence>
<evidence type="ECO:0000256" key="1">
    <source>
        <dbReference type="SAM" id="Phobius"/>
    </source>
</evidence>
<accession>A0A2T0LXD4</accession>
<comment type="caution">
    <text evidence="2">The sequence shown here is derived from an EMBL/GenBank/DDBJ whole genome shotgun (WGS) entry which is preliminary data.</text>
</comment>
<dbReference type="Proteomes" id="UP000238362">
    <property type="component" value="Unassembled WGS sequence"/>
</dbReference>
<evidence type="ECO:0000313" key="2">
    <source>
        <dbReference type="EMBL" id="PRX48693.1"/>
    </source>
</evidence>
<dbReference type="EMBL" id="PVNH01000004">
    <property type="protein sequence ID" value="PRX48693.1"/>
    <property type="molecule type" value="Genomic_DNA"/>
</dbReference>
<sequence>MTIRQFSGVVAGLLLFIGLAGLTVPVSTASGTPCGSGWSATYTDPTSFTGSFTLSDEGAERCESAISTRRLWSWSLVGIGLVALAGTVLVQRSPSTRETSAG</sequence>
<dbReference type="AlphaFoldDB" id="A0A2T0LXD4"/>
<keyword evidence="1" id="KW-1133">Transmembrane helix</keyword>